<dbReference type="Proteomes" id="UP001155077">
    <property type="component" value="Unassembled WGS sequence"/>
</dbReference>
<dbReference type="InterPro" id="IPR050583">
    <property type="entry name" value="Mycobacterial_A85_antigen"/>
</dbReference>
<dbReference type="EMBL" id="JAMSCK010000002">
    <property type="protein sequence ID" value="MCM8568566.1"/>
    <property type="molecule type" value="Genomic_DNA"/>
</dbReference>
<organism evidence="2 3">
    <name type="scientific">Gramella jeungdoensis</name>
    <dbReference type="NCBI Taxonomy" id="708091"/>
    <lineage>
        <taxon>Bacteria</taxon>
        <taxon>Pseudomonadati</taxon>
        <taxon>Bacteroidota</taxon>
        <taxon>Flavobacteriia</taxon>
        <taxon>Flavobacteriales</taxon>
        <taxon>Flavobacteriaceae</taxon>
        <taxon>Christiangramia</taxon>
    </lineage>
</organism>
<gene>
    <name evidence="2" type="ORF">NE848_04200</name>
</gene>
<evidence type="ECO:0000313" key="2">
    <source>
        <dbReference type="EMBL" id="MCM8568566.1"/>
    </source>
</evidence>
<feature type="signal peptide" evidence="1">
    <location>
        <begin position="1"/>
        <end position="27"/>
    </location>
</feature>
<dbReference type="PANTHER" id="PTHR48098:SF6">
    <property type="entry name" value="FERRI-BACILLIBACTIN ESTERASE BESA"/>
    <property type="match status" value="1"/>
</dbReference>
<proteinExistence type="predicted"/>
<evidence type="ECO:0000256" key="1">
    <source>
        <dbReference type="SAM" id="SignalP"/>
    </source>
</evidence>
<dbReference type="Pfam" id="PF00756">
    <property type="entry name" value="Esterase"/>
    <property type="match status" value="1"/>
</dbReference>
<keyword evidence="3" id="KW-1185">Reference proteome</keyword>
<dbReference type="PANTHER" id="PTHR48098">
    <property type="entry name" value="ENTEROCHELIN ESTERASE-RELATED"/>
    <property type="match status" value="1"/>
</dbReference>
<dbReference type="RefSeq" id="WP_252110968.1">
    <property type="nucleotide sequence ID" value="NZ_JAMSCK010000002.1"/>
</dbReference>
<dbReference type="SUPFAM" id="SSF53474">
    <property type="entry name" value="alpha/beta-Hydrolases"/>
    <property type="match status" value="1"/>
</dbReference>
<name>A0ABT0YYL5_9FLAO</name>
<dbReference type="InterPro" id="IPR000801">
    <property type="entry name" value="Esterase-like"/>
</dbReference>
<feature type="chain" id="PRO_5045091495" evidence="1">
    <location>
        <begin position="28"/>
        <end position="293"/>
    </location>
</feature>
<dbReference type="GO" id="GO:0016787">
    <property type="term" value="F:hydrolase activity"/>
    <property type="evidence" value="ECO:0007669"/>
    <property type="project" value="UniProtKB-KW"/>
</dbReference>
<keyword evidence="1" id="KW-0732">Signal</keyword>
<dbReference type="Gene3D" id="3.40.50.1820">
    <property type="entry name" value="alpha/beta hydrolase"/>
    <property type="match status" value="1"/>
</dbReference>
<protein>
    <submittedName>
        <fullName evidence="2">Alpha/beta hydrolase-fold protein</fullName>
    </submittedName>
</protein>
<sequence length="293" mass="33154">MKNGLSFKHKVIIVFALQLILTSNTFAQKNATIPWTINTELYSEEVKDTFLISVALPESYDETREYPVVYITDARFGFGTAVEISRANVIDGTTSPAIIVGIGYPGDQNFGRIMQIRSRDFSTVSDPQVPGGWPAWAAEIEWGGADAFLKFIDKELIPYVEDNYQVNNDRTYMGWSGGGIFGTYLMFNRPDLFNNYLLVSSPYEWFHNGIAFEYEDNYAGNNDTLDLNVILAVGTGDSESTIESNRRMSKILRDRNYEGLNVNFKIFENKKHYAVWPTAIIHGLPKILDSDMN</sequence>
<comment type="caution">
    <text evidence="2">The sequence shown here is derived from an EMBL/GenBank/DDBJ whole genome shotgun (WGS) entry which is preliminary data.</text>
</comment>
<dbReference type="InterPro" id="IPR029058">
    <property type="entry name" value="AB_hydrolase_fold"/>
</dbReference>
<keyword evidence="2" id="KW-0378">Hydrolase</keyword>
<evidence type="ECO:0000313" key="3">
    <source>
        <dbReference type="Proteomes" id="UP001155077"/>
    </source>
</evidence>
<reference evidence="2" key="1">
    <citation type="submission" date="2022-06" db="EMBL/GenBank/DDBJ databases">
        <title>Gramella sediminis sp. nov., isolated from deep-sea sediment of the Indian Ocean.</title>
        <authorList>
            <person name="Yang L."/>
        </authorList>
    </citation>
    <scope>NUCLEOTIDE SEQUENCE</scope>
    <source>
        <strain evidence="2">HMD3159</strain>
    </source>
</reference>
<accession>A0ABT0YYL5</accession>